<dbReference type="AlphaFoldDB" id="A0A015LS66"/>
<evidence type="ECO:0000313" key="2">
    <source>
        <dbReference type="Proteomes" id="UP000022910"/>
    </source>
</evidence>
<accession>A0A015LS66</accession>
<reference evidence="1 2" key="1">
    <citation type="submission" date="2014-02" db="EMBL/GenBank/DDBJ databases">
        <title>Single nucleus genome sequencing reveals high similarity among nuclei of an endomycorrhizal fungus.</title>
        <authorList>
            <person name="Lin K."/>
            <person name="Geurts R."/>
            <person name="Zhang Z."/>
            <person name="Limpens E."/>
            <person name="Saunders D.G."/>
            <person name="Mu D."/>
            <person name="Pang E."/>
            <person name="Cao H."/>
            <person name="Cha H."/>
            <person name="Lin T."/>
            <person name="Zhou Q."/>
            <person name="Shang Y."/>
            <person name="Li Y."/>
            <person name="Ivanov S."/>
            <person name="Sharma T."/>
            <person name="Velzen R.V."/>
            <person name="Ruijter N.D."/>
            <person name="Aanen D.K."/>
            <person name="Win J."/>
            <person name="Kamoun S."/>
            <person name="Bisseling T."/>
            <person name="Huang S."/>
        </authorList>
    </citation>
    <scope>NUCLEOTIDE SEQUENCE [LARGE SCALE GENOMIC DNA]</scope>
    <source>
        <strain evidence="2">DAOM197198w</strain>
    </source>
</reference>
<dbReference type="Proteomes" id="UP000022910">
    <property type="component" value="Unassembled WGS sequence"/>
</dbReference>
<name>A0A015LS66_RHIIW</name>
<dbReference type="EMBL" id="JEMT01027339">
    <property type="protein sequence ID" value="EXX57543.1"/>
    <property type="molecule type" value="Genomic_DNA"/>
</dbReference>
<keyword evidence="2" id="KW-1185">Reference proteome</keyword>
<comment type="caution">
    <text evidence="1">The sequence shown here is derived from an EMBL/GenBank/DDBJ whole genome shotgun (WGS) entry which is preliminary data.</text>
</comment>
<gene>
    <name evidence="1" type="ORF">RirG_206240</name>
</gene>
<sequence length="140" mass="16291">MSVIREDLIYTTLNKARALTDHNIYNDFHKQTEFCKQTILADESLTKDEKSEAIRILTATYDRGKLVYNEGIRGVCEICNQKCLATLYCEYCMKTLDPNVIVEWIPYNNLKSIKYLTKGGYSEIYTTEWVDGGYDEWDSN</sequence>
<organism evidence="1 2">
    <name type="scientific">Rhizophagus irregularis (strain DAOM 197198w)</name>
    <name type="common">Glomus intraradices</name>
    <dbReference type="NCBI Taxonomy" id="1432141"/>
    <lineage>
        <taxon>Eukaryota</taxon>
        <taxon>Fungi</taxon>
        <taxon>Fungi incertae sedis</taxon>
        <taxon>Mucoromycota</taxon>
        <taxon>Glomeromycotina</taxon>
        <taxon>Glomeromycetes</taxon>
        <taxon>Glomerales</taxon>
        <taxon>Glomeraceae</taxon>
        <taxon>Rhizophagus</taxon>
    </lineage>
</organism>
<proteinExistence type="predicted"/>
<dbReference type="OrthoDB" id="2386294at2759"/>
<protein>
    <submittedName>
        <fullName evidence="1">Uncharacterized protein</fullName>
    </submittedName>
</protein>
<evidence type="ECO:0000313" key="1">
    <source>
        <dbReference type="EMBL" id="EXX57543.1"/>
    </source>
</evidence>
<dbReference type="HOGENOM" id="CLU_000288_7_27_1"/>